<name>A0A9W7H0T9_HIBTR</name>
<evidence type="ECO:0000313" key="2">
    <source>
        <dbReference type="EMBL" id="GMI69000.1"/>
    </source>
</evidence>
<reference evidence="2" key="1">
    <citation type="submission" date="2023-05" db="EMBL/GenBank/DDBJ databases">
        <title>Genome and transcriptome analyses reveal genes involved in the formation of fine ridges on petal epidermal cells in Hibiscus trionum.</title>
        <authorList>
            <person name="Koshimizu S."/>
            <person name="Masuda S."/>
            <person name="Ishii T."/>
            <person name="Shirasu K."/>
            <person name="Hoshino A."/>
            <person name="Arita M."/>
        </authorList>
    </citation>
    <scope>NUCLEOTIDE SEQUENCE</scope>
    <source>
        <strain evidence="2">Hamamatsu line</strain>
    </source>
</reference>
<dbReference type="Proteomes" id="UP001165190">
    <property type="component" value="Unassembled WGS sequence"/>
</dbReference>
<dbReference type="AlphaFoldDB" id="A0A9W7H0T9"/>
<dbReference type="EMBL" id="BSYR01000006">
    <property type="protein sequence ID" value="GMI69000.1"/>
    <property type="molecule type" value="Genomic_DNA"/>
</dbReference>
<accession>A0A9W7H0T9</accession>
<evidence type="ECO:0000256" key="1">
    <source>
        <dbReference type="SAM" id="Phobius"/>
    </source>
</evidence>
<proteinExistence type="predicted"/>
<sequence length="130" mass="14516">MASSSLPSSFAIISPSSKHCTRQAIHVRAQSFREGDGSSSRVDANLSVLKERIEKVKTREKMEKCCRSRDDIDKCGWNYAAGYDYKPKRGGHYLSQLFQLLALVGASIGFTCVTATLFLCLVSLLFHFHH</sequence>
<dbReference type="PANTHER" id="PTHR38225">
    <property type="entry name" value="PROTEIN, PUTATIVE-RELATED"/>
    <property type="match status" value="1"/>
</dbReference>
<keyword evidence="3" id="KW-1185">Reference proteome</keyword>
<keyword evidence="1" id="KW-0812">Transmembrane</keyword>
<comment type="caution">
    <text evidence="2">The sequence shown here is derived from an EMBL/GenBank/DDBJ whole genome shotgun (WGS) entry which is preliminary data.</text>
</comment>
<keyword evidence="1" id="KW-0472">Membrane</keyword>
<organism evidence="2 3">
    <name type="scientific">Hibiscus trionum</name>
    <name type="common">Flower of an hour</name>
    <dbReference type="NCBI Taxonomy" id="183268"/>
    <lineage>
        <taxon>Eukaryota</taxon>
        <taxon>Viridiplantae</taxon>
        <taxon>Streptophyta</taxon>
        <taxon>Embryophyta</taxon>
        <taxon>Tracheophyta</taxon>
        <taxon>Spermatophyta</taxon>
        <taxon>Magnoliopsida</taxon>
        <taxon>eudicotyledons</taxon>
        <taxon>Gunneridae</taxon>
        <taxon>Pentapetalae</taxon>
        <taxon>rosids</taxon>
        <taxon>malvids</taxon>
        <taxon>Malvales</taxon>
        <taxon>Malvaceae</taxon>
        <taxon>Malvoideae</taxon>
        <taxon>Hibiscus</taxon>
    </lineage>
</organism>
<feature type="transmembrane region" description="Helical" evidence="1">
    <location>
        <begin position="97"/>
        <end position="126"/>
    </location>
</feature>
<protein>
    <submittedName>
        <fullName evidence="2">Uncharacterized protein</fullName>
    </submittedName>
</protein>
<dbReference type="OrthoDB" id="1667576at2759"/>
<evidence type="ECO:0000313" key="3">
    <source>
        <dbReference type="Proteomes" id="UP001165190"/>
    </source>
</evidence>
<keyword evidence="1" id="KW-1133">Transmembrane helix</keyword>
<dbReference type="PANTHER" id="PTHR38225:SF4">
    <property type="entry name" value="PROTEIN, PUTATIVE-RELATED"/>
    <property type="match status" value="1"/>
</dbReference>
<gene>
    <name evidence="2" type="ORF">HRI_000569300</name>
</gene>